<dbReference type="AlphaFoldDB" id="A0A239V9Z0"/>
<evidence type="ECO:0000256" key="1">
    <source>
        <dbReference type="SAM" id="Phobius"/>
    </source>
</evidence>
<accession>A0A239V9Z0</accession>
<keyword evidence="1" id="KW-0472">Membrane</keyword>
<keyword evidence="1" id="KW-1133">Transmembrane helix</keyword>
<dbReference type="EMBL" id="LT906453">
    <property type="protein sequence ID" value="SNV18836.1"/>
    <property type="molecule type" value="Genomic_DNA"/>
</dbReference>
<feature type="transmembrane region" description="Helical" evidence="1">
    <location>
        <begin position="75"/>
        <end position="99"/>
    </location>
</feature>
<keyword evidence="1" id="KW-0812">Transmembrane</keyword>
<evidence type="ECO:0000313" key="3">
    <source>
        <dbReference type="Proteomes" id="UP000242637"/>
    </source>
</evidence>
<feature type="transmembrane region" description="Helical" evidence="1">
    <location>
        <begin position="21"/>
        <end position="43"/>
    </location>
</feature>
<name>A0A239V9Z0_9MICO</name>
<organism evidence="2 3">
    <name type="scientific">Dermatophilus congolensis</name>
    <dbReference type="NCBI Taxonomy" id="1863"/>
    <lineage>
        <taxon>Bacteria</taxon>
        <taxon>Bacillati</taxon>
        <taxon>Actinomycetota</taxon>
        <taxon>Actinomycetes</taxon>
        <taxon>Micrococcales</taxon>
        <taxon>Dermatophilaceae</taxon>
        <taxon>Dermatophilus</taxon>
    </lineage>
</organism>
<evidence type="ECO:0000313" key="2">
    <source>
        <dbReference type="EMBL" id="SNV18836.1"/>
    </source>
</evidence>
<protein>
    <submittedName>
        <fullName evidence="2">Uncharacterized protein</fullName>
    </submittedName>
</protein>
<dbReference type="Proteomes" id="UP000242637">
    <property type="component" value="Chromosome 1"/>
</dbReference>
<proteinExistence type="predicted"/>
<dbReference type="KEGG" id="dco:SAMEA4475696_0552"/>
<sequence>MVGSPGPGVHVGLAVGLRRQVGRGVVGVLGVVVEVGLGLVGVVEVGAGWVGLAVVGAGVVGVGLGRVVAGGRGVVGVAVGVVGFLVGVVGLLVAVGLVLVGEAVGAGRVAGAVVPAVLLGTAWTSRGGVTGARPSR</sequence>
<gene>
    <name evidence="2" type="ORF">SAMEA4475696_00552</name>
</gene>
<reference evidence="2 3" key="1">
    <citation type="submission" date="2017-06" db="EMBL/GenBank/DDBJ databases">
        <authorList>
            <consortium name="Pathogen Informatics"/>
        </authorList>
    </citation>
    <scope>NUCLEOTIDE SEQUENCE [LARGE SCALE GENOMIC DNA]</scope>
    <source>
        <strain evidence="2 3">NCTC13039</strain>
    </source>
</reference>
<feature type="transmembrane region" description="Helical" evidence="1">
    <location>
        <begin position="49"/>
        <end position="68"/>
    </location>
</feature>
<keyword evidence="3" id="KW-1185">Reference proteome</keyword>
<feature type="transmembrane region" description="Helical" evidence="1">
    <location>
        <begin position="105"/>
        <end position="123"/>
    </location>
</feature>